<dbReference type="GO" id="GO:0016020">
    <property type="term" value="C:membrane"/>
    <property type="evidence" value="ECO:0007669"/>
    <property type="project" value="GOC"/>
</dbReference>
<keyword evidence="6" id="KW-1185">Reference proteome</keyword>
<keyword evidence="3 5" id="KW-0808">Transferase</keyword>
<dbReference type="Pfam" id="PF06925">
    <property type="entry name" value="MGDG_synth"/>
    <property type="match status" value="1"/>
</dbReference>
<dbReference type="InterPro" id="IPR050519">
    <property type="entry name" value="Glycosyltransf_28_UgtP"/>
</dbReference>
<proteinExistence type="inferred from homology"/>
<dbReference type="PANTHER" id="PTHR43025">
    <property type="entry name" value="MONOGALACTOSYLDIACYLGLYCEROL SYNTHASE"/>
    <property type="match status" value="1"/>
</dbReference>
<protein>
    <submittedName>
        <fullName evidence="5">Glycosyl transferase</fullName>
    </submittedName>
</protein>
<dbReference type="InterPro" id="IPR009695">
    <property type="entry name" value="Diacylglyc_glucosyltr_N"/>
</dbReference>
<gene>
    <name evidence="5" type="ORF">H8695_10850</name>
</gene>
<dbReference type="Gene3D" id="3.40.50.2000">
    <property type="entry name" value="Glycogen Phosphorylase B"/>
    <property type="match status" value="1"/>
</dbReference>
<dbReference type="GO" id="GO:0009247">
    <property type="term" value="P:glycolipid biosynthetic process"/>
    <property type="evidence" value="ECO:0007669"/>
    <property type="project" value="InterPro"/>
</dbReference>
<dbReference type="SUPFAM" id="SSF53756">
    <property type="entry name" value="UDP-Glycosyltransferase/glycogen phosphorylase"/>
    <property type="match status" value="1"/>
</dbReference>
<accession>A0A926HUR3</accession>
<dbReference type="Proteomes" id="UP000620366">
    <property type="component" value="Unassembled WGS sequence"/>
</dbReference>
<name>A0A926HUR3_9FIRM</name>
<evidence type="ECO:0000256" key="2">
    <source>
        <dbReference type="ARBA" id="ARBA00022676"/>
    </source>
</evidence>
<dbReference type="GO" id="GO:0016758">
    <property type="term" value="F:hexosyltransferase activity"/>
    <property type="evidence" value="ECO:0007669"/>
    <property type="project" value="InterPro"/>
</dbReference>
<dbReference type="AlphaFoldDB" id="A0A926HUR3"/>
<evidence type="ECO:0000256" key="3">
    <source>
        <dbReference type="ARBA" id="ARBA00022679"/>
    </source>
</evidence>
<reference evidence="5" key="1">
    <citation type="submission" date="2020-08" db="EMBL/GenBank/DDBJ databases">
        <title>Genome public.</title>
        <authorList>
            <person name="Liu C."/>
            <person name="Sun Q."/>
        </authorList>
    </citation>
    <scope>NUCLEOTIDE SEQUENCE</scope>
    <source>
        <strain evidence="5">BX7</strain>
    </source>
</reference>
<comment type="similarity">
    <text evidence="1">Belongs to the glycosyltransferase 28 family.</text>
</comment>
<dbReference type="RefSeq" id="WP_249301571.1">
    <property type="nucleotide sequence ID" value="NZ_JACRSP010000005.1"/>
</dbReference>
<evidence type="ECO:0000259" key="4">
    <source>
        <dbReference type="Pfam" id="PF06925"/>
    </source>
</evidence>
<dbReference type="EMBL" id="JACRSP010000005">
    <property type="protein sequence ID" value="MBC8537184.1"/>
    <property type="molecule type" value="Genomic_DNA"/>
</dbReference>
<dbReference type="PANTHER" id="PTHR43025:SF3">
    <property type="entry name" value="MONOGALACTOSYLDIACYLGLYCEROL SYNTHASE 1, CHLOROPLASTIC"/>
    <property type="match status" value="1"/>
</dbReference>
<sequence length="375" mass="41128">MKVLILSCSTGQGHNSAGQAVYECLQQRGVCCEMRDALGFSSGRVSKNVCGAYVGITTHVPGLFSLLYSAGGLISTSRIKSVVYYANTLYAPKIGDYIRENGFDTVVVSHLFPAEALTYLRRKGSLSARCYAIATDYTCIPFWEETELDRYFIPHADLTEEFARKGIPADRLTATGIPVSQRFAQRLPADEARRLLKLPQQGRLYLVMTGSMGYGNAGELTERLLRRVGADDSIVIFGGNNETMKRELRTRYEGERRVRVLDFTRDVPLYMDACDLVFTKPGGLTSTEAAVKRAALAHTAPIPGCETKNAAFFKDRGLSLCDQNLDALVDQAVALANDPTARRSMAEAQAAHSNPHAAQDICACIEREVCGEVEQ</sequence>
<evidence type="ECO:0000256" key="1">
    <source>
        <dbReference type="ARBA" id="ARBA00006962"/>
    </source>
</evidence>
<comment type="caution">
    <text evidence="5">The sequence shown here is derived from an EMBL/GenBank/DDBJ whole genome shotgun (WGS) entry which is preliminary data.</text>
</comment>
<organism evidence="5 6">
    <name type="scientific">Feifania hominis</name>
    <dbReference type="NCBI Taxonomy" id="2763660"/>
    <lineage>
        <taxon>Bacteria</taxon>
        <taxon>Bacillati</taxon>
        <taxon>Bacillota</taxon>
        <taxon>Clostridia</taxon>
        <taxon>Eubacteriales</taxon>
        <taxon>Feifaniaceae</taxon>
        <taxon>Feifania</taxon>
    </lineage>
</organism>
<evidence type="ECO:0000313" key="5">
    <source>
        <dbReference type="EMBL" id="MBC8537184.1"/>
    </source>
</evidence>
<feature type="domain" description="Diacylglycerol glucosyltransferase N-terminal" evidence="4">
    <location>
        <begin position="14"/>
        <end position="179"/>
    </location>
</feature>
<keyword evidence="2" id="KW-0328">Glycosyltransferase</keyword>
<evidence type="ECO:0000313" key="6">
    <source>
        <dbReference type="Proteomes" id="UP000620366"/>
    </source>
</evidence>